<evidence type="ECO:0008006" key="3">
    <source>
        <dbReference type="Google" id="ProtNLM"/>
    </source>
</evidence>
<dbReference type="PROSITE" id="PS51257">
    <property type="entry name" value="PROKAR_LIPOPROTEIN"/>
    <property type="match status" value="1"/>
</dbReference>
<keyword evidence="2" id="KW-1185">Reference proteome</keyword>
<dbReference type="CDD" id="cd00688">
    <property type="entry name" value="ISOPREN_C2_like"/>
    <property type="match status" value="1"/>
</dbReference>
<dbReference type="KEGG" id="aef:GEV26_16315"/>
<dbReference type="Gene3D" id="1.50.10.20">
    <property type="match status" value="1"/>
</dbReference>
<sequence>MKSTILRGIATLALVPVLVACSSDEMSAPPDAGPNEHQAAAVSWLAAQPADDGLFTSHFADVETGEVSAFVDYGLNLDLYSALEELGDDAAAEKVYRSTIEHADDYTDPPGGTRYAGALAKLAAHVQAHGDDPHALGSRDLIDELEALVVPKGAEAGRVKDMPDGKMQSTSVLNQGWAVRALTTAGSDDADAAVDFLLKQQCDDGSFRADMAAEPCTSGPGSVDGTAFAIQSLKVAAEQGSEGLEDEIDEAADWLVRTQADDGSLSDEGGPNTNSTGQGAAALQVSGHQGPAARAASWVAGRQVEGGPEKGAIALSDADLALATGTRIAQVDRDRYVRASVQAVLGLAALPSDPDDASGSR</sequence>
<accession>A0A5Q2MNN9</accession>
<dbReference type="Proteomes" id="UP000392064">
    <property type="component" value="Chromosome"/>
</dbReference>
<dbReference type="InterPro" id="IPR008930">
    <property type="entry name" value="Terpenoid_cyclase/PrenylTrfase"/>
</dbReference>
<gene>
    <name evidence="1" type="ORF">GEV26_16315</name>
</gene>
<name>A0A5Q2MNN9_9ACTN</name>
<evidence type="ECO:0000313" key="1">
    <source>
        <dbReference type="EMBL" id="QGG42812.1"/>
    </source>
</evidence>
<protein>
    <recommendedName>
        <fullName evidence="3">Terpene cyclase/mutase family protein</fullName>
    </recommendedName>
</protein>
<evidence type="ECO:0000313" key="2">
    <source>
        <dbReference type="Proteomes" id="UP000392064"/>
    </source>
</evidence>
<dbReference type="EMBL" id="CP045737">
    <property type="protein sequence ID" value="QGG42812.1"/>
    <property type="molecule type" value="Genomic_DNA"/>
</dbReference>
<organism evidence="1 2">
    <name type="scientific">Aeromicrobium yanjiei</name>
    <dbReference type="NCBI Taxonomy" id="2662028"/>
    <lineage>
        <taxon>Bacteria</taxon>
        <taxon>Bacillati</taxon>
        <taxon>Actinomycetota</taxon>
        <taxon>Actinomycetes</taxon>
        <taxon>Propionibacteriales</taxon>
        <taxon>Nocardioidaceae</taxon>
        <taxon>Aeromicrobium</taxon>
    </lineage>
</organism>
<dbReference type="SUPFAM" id="SSF48239">
    <property type="entry name" value="Terpenoid cyclases/Protein prenyltransferases"/>
    <property type="match status" value="1"/>
</dbReference>
<dbReference type="RefSeq" id="WP_153654616.1">
    <property type="nucleotide sequence ID" value="NZ_CP045737.1"/>
</dbReference>
<dbReference type="AlphaFoldDB" id="A0A5Q2MNN9"/>
<reference evidence="1 2" key="1">
    <citation type="submission" date="2019-11" db="EMBL/GenBank/DDBJ databases">
        <authorList>
            <person name="Li J."/>
        </authorList>
    </citation>
    <scope>NUCLEOTIDE SEQUENCE [LARGE SCALE GENOMIC DNA]</scope>
    <source>
        <strain evidence="1 2">MF47</strain>
    </source>
</reference>
<proteinExistence type="predicted"/>